<comment type="caution">
    <text evidence="3">The sequence shown here is derived from an EMBL/GenBank/DDBJ whole genome shotgun (WGS) entry which is preliminary data.</text>
</comment>
<dbReference type="EMBL" id="JBHSDC010000029">
    <property type="protein sequence ID" value="MFC4233041.1"/>
    <property type="molecule type" value="Genomic_DNA"/>
</dbReference>
<reference evidence="4" key="1">
    <citation type="journal article" date="2019" name="Int. J. Syst. Evol. Microbiol.">
        <title>The Global Catalogue of Microorganisms (GCM) 10K type strain sequencing project: providing services to taxonomists for standard genome sequencing and annotation.</title>
        <authorList>
            <consortium name="The Broad Institute Genomics Platform"/>
            <consortium name="The Broad Institute Genome Sequencing Center for Infectious Disease"/>
            <person name="Wu L."/>
            <person name="Ma J."/>
        </authorList>
    </citation>
    <scope>NUCLEOTIDE SEQUENCE [LARGE SCALE GENOMIC DNA]</scope>
    <source>
        <strain evidence="4">CECT 8010</strain>
    </source>
</reference>
<gene>
    <name evidence="3" type="ORF">ACFOW1_14160</name>
</gene>
<feature type="domain" description="Lipid/polyisoprenoid-binding YceI-like" evidence="2">
    <location>
        <begin position="22"/>
        <end position="174"/>
    </location>
</feature>
<evidence type="ECO:0000313" key="4">
    <source>
        <dbReference type="Proteomes" id="UP001595906"/>
    </source>
</evidence>
<evidence type="ECO:0000259" key="2">
    <source>
        <dbReference type="SMART" id="SM00867"/>
    </source>
</evidence>
<accession>A0ABV8Q1D8</accession>
<dbReference type="Pfam" id="PF04264">
    <property type="entry name" value="YceI"/>
    <property type="match status" value="1"/>
</dbReference>
<sequence length="176" mass="19179">MKYTFLFLVALLLVASTFAQKTYVTKAAQVKFFSHTPAEDISAINNQAVSKLVSNTGDIMFSVLIKGFRFENELMQEHFNGADYMNSTKFPKGEFKGKITNIATVNFAKDGTYKVTAAGTLTIKGVTKNVSATGTITIEKGIVSTKSAFKINVKDYGVDGSDVAKDLEITVTAKYE</sequence>
<dbReference type="Proteomes" id="UP001595906">
    <property type="component" value="Unassembled WGS sequence"/>
</dbReference>
<dbReference type="InterPro" id="IPR007372">
    <property type="entry name" value="Lipid/polyisoprenoid-bd_YceI"/>
</dbReference>
<dbReference type="InterPro" id="IPR036761">
    <property type="entry name" value="TTHA0802/YceI-like_sf"/>
</dbReference>
<dbReference type="Gene3D" id="2.40.128.110">
    <property type="entry name" value="Lipid/polyisoprenoid-binding, YceI-like"/>
    <property type="match status" value="1"/>
</dbReference>
<feature type="signal peptide" evidence="1">
    <location>
        <begin position="1"/>
        <end position="21"/>
    </location>
</feature>
<feature type="chain" id="PRO_5046006067" evidence="1">
    <location>
        <begin position="22"/>
        <end position="176"/>
    </location>
</feature>
<dbReference type="RefSeq" id="WP_379015138.1">
    <property type="nucleotide sequence ID" value="NZ_JBHSDC010000029.1"/>
</dbReference>
<name>A0ABV8Q1D8_9BACT</name>
<dbReference type="SUPFAM" id="SSF101874">
    <property type="entry name" value="YceI-like"/>
    <property type="match status" value="1"/>
</dbReference>
<evidence type="ECO:0000313" key="3">
    <source>
        <dbReference type="EMBL" id="MFC4233041.1"/>
    </source>
</evidence>
<organism evidence="3 4">
    <name type="scientific">Parasediminibacterium paludis</name>
    <dbReference type="NCBI Taxonomy" id="908966"/>
    <lineage>
        <taxon>Bacteria</taxon>
        <taxon>Pseudomonadati</taxon>
        <taxon>Bacteroidota</taxon>
        <taxon>Chitinophagia</taxon>
        <taxon>Chitinophagales</taxon>
        <taxon>Chitinophagaceae</taxon>
        <taxon>Parasediminibacterium</taxon>
    </lineage>
</organism>
<evidence type="ECO:0000256" key="1">
    <source>
        <dbReference type="SAM" id="SignalP"/>
    </source>
</evidence>
<proteinExistence type="predicted"/>
<keyword evidence="4" id="KW-1185">Reference proteome</keyword>
<keyword evidence="1" id="KW-0732">Signal</keyword>
<protein>
    <submittedName>
        <fullName evidence="3">YceI family protein</fullName>
    </submittedName>
</protein>
<dbReference type="SMART" id="SM00867">
    <property type="entry name" value="YceI"/>
    <property type="match status" value="1"/>
</dbReference>